<evidence type="ECO:0008006" key="3">
    <source>
        <dbReference type="Google" id="ProtNLM"/>
    </source>
</evidence>
<proteinExistence type="predicted"/>
<dbReference type="SUPFAM" id="SSF52540">
    <property type="entry name" value="P-loop containing nucleoside triphosphate hydrolases"/>
    <property type="match status" value="1"/>
</dbReference>
<dbReference type="InterPro" id="IPR027417">
    <property type="entry name" value="P-loop_NTPase"/>
</dbReference>
<dbReference type="AlphaFoldDB" id="A0A395J8E7"/>
<gene>
    <name evidence="1" type="ORF">DID88_007325</name>
</gene>
<dbReference type="Gene3D" id="3.40.50.300">
    <property type="entry name" value="P-loop containing nucleotide triphosphate hydrolases"/>
    <property type="match status" value="1"/>
</dbReference>
<sequence>MLDEIEDKESRIVGVINKCDTKQKKSHDWGFELINDDQSPRYLKEEWYGLRNRAPIEANINGAERDAIENTLFSGDEWNRLNKKRLGRHHLRADLIQMRNRYVKRSIPSLLSEIKSKLA</sequence>
<evidence type="ECO:0000313" key="2">
    <source>
        <dbReference type="Proteomes" id="UP000249056"/>
    </source>
</evidence>
<protein>
    <recommendedName>
        <fullName evidence="3">Dynamin stalk domain-containing protein</fullName>
    </recommendedName>
</protein>
<dbReference type="Proteomes" id="UP000249056">
    <property type="component" value="Unassembled WGS sequence"/>
</dbReference>
<comment type="caution">
    <text evidence="1">The sequence shown here is derived from an EMBL/GenBank/DDBJ whole genome shotgun (WGS) entry which is preliminary data.</text>
</comment>
<dbReference type="EMBL" id="QKRW01000001">
    <property type="protein sequence ID" value="RAL68611.1"/>
    <property type="molecule type" value="Genomic_DNA"/>
</dbReference>
<reference evidence="1 2" key="1">
    <citation type="submission" date="2018-06" db="EMBL/GenBank/DDBJ databases">
        <title>Genome Sequence of the Brown Rot Fungal Pathogen Monilinia fructigena.</title>
        <authorList>
            <person name="Landi L."/>
            <person name="De Miccolis Angelini R.M."/>
            <person name="Pollastro S."/>
            <person name="Abate D."/>
            <person name="Faretra F."/>
            <person name="Romanazzi G."/>
        </authorList>
    </citation>
    <scope>NUCLEOTIDE SEQUENCE [LARGE SCALE GENOMIC DNA]</scope>
    <source>
        <strain evidence="1 2">Mfrg269</strain>
    </source>
</reference>
<keyword evidence="2" id="KW-1185">Reference proteome</keyword>
<name>A0A395J8E7_9HELO</name>
<evidence type="ECO:0000313" key="1">
    <source>
        <dbReference type="EMBL" id="RAL68611.1"/>
    </source>
</evidence>
<dbReference type="OrthoDB" id="415706at2759"/>
<organism evidence="1 2">
    <name type="scientific">Monilinia fructigena</name>
    <dbReference type="NCBI Taxonomy" id="38457"/>
    <lineage>
        <taxon>Eukaryota</taxon>
        <taxon>Fungi</taxon>
        <taxon>Dikarya</taxon>
        <taxon>Ascomycota</taxon>
        <taxon>Pezizomycotina</taxon>
        <taxon>Leotiomycetes</taxon>
        <taxon>Helotiales</taxon>
        <taxon>Sclerotiniaceae</taxon>
        <taxon>Monilinia</taxon>
    </lineage>
</organism>
<accession>A0A395J8E7</accession>